<keyword evidence="1" id="KW-0472">Membrane</keyword>
<organism evidence="2">
    <name type="scientific">marine metagenome</name>
    <dbReference type="NCBI Taxonomy" id="408172"/>
    <lineage>
        <taxon>unclassified sequences</taxon>
        <taxon>metagenomes</taxon>
        <taxon>ecological metagenomes</taxon>
    </lineage>
</organism>
<feature type="transmembrane region" description="Helical" evidence="1">
    <location>
        <begin position="19"/>
        <end position="36"/>
    </location>
</feature>
<dbReference type="EMBL" id="UINC01002135">
    <property type="protein sequence ID" value="SUZ93307.1"/>
    <property type="molecule type" value="Genomic_DNA"/>
</dbReference>
<keyword evidence="1" id="KW-1133">Transmembrane helix</keyword>
<proteinExistence type="predicted"/>
<dbReference type="AlphaFoldDB" id="A0A381RTQ1"/>
<accession>A0A381RTQ1</accession>
<evidence type="ECO:0000313" key="2">
    <source>
        <dbReference type="EMBL" id="SUZ93307.1"/>
    </source>
</evidence>
<name>A0A381RTQ1_9ZZZZ</name>
<protein>
    <submittedName>
        <fullName evidence="2">Uncharacterized protein</fullName>
    </submittedName>
</protein>
<gene>
    <name evidence="2" type="ORF">METZ01_LOCUS46161</name>
</gene>
<keyword evidence="1" id="KW-0812">Transmembrane</keyword>
<evidence type="ECO:0000256" key="1">
    <source>
        <dbReference type="SAM" id="Phobius"/>
    </source>
</evidence>
<reference evidence="2" key="1">
    <citation type="submission" date="2018-05" db="EMBL/GenBank/DDBJ databases">
        <authorList>
            <person name="Lanie J.A."/>
            <person name="Ng W.-L."/>
            <person name="Kazmierczak K.M."/>
            <person name="Andrzejewski T.M."/>
            <person name="Davidsen T.M."/>
            <person name="Wayne K.J."/>
            <person name="Tettelin H."/>
            <person name="Glass J.I."/>
            <person name="Rusch D."/>
            <person name="Podicherti R."/>
            <person name="Tsui H.-C.T."/>
            <person name="Winkler M.E."/>
        </authorList>
    </citation>
    <scope>NUCLEOTIDE SEQUENCE</scope>
</reference>
<sequence>METTGLENFMLIATKPDNIPIGSMLIFVGFLFWVAIKQMIANDKWIKQGKKEKIWDEMIK</sequence>